<dbReference type="Gene3D" id="1.10.510.10">
    <property type="entry name" value="Transferase(Phosphotransferase) domain 1"/>
    <property type="match status" value="1"/>
</dbReference>
<keyword evidence="12" id="KW-1185">Reference proteome</keyword>
<protein>
    <recommendedName>
        <fullName evidence="1">non-specific serine/threonine protein kinase</fullName>
        <ecNumber evidence="1">2.7.11.1</ecNumber>
    </recommendedName>
</protein>
<feature type="region of interest" description="Disordered" evidence="9">
    <location>
        <begin position="1076"/>
        <end position="1095"/>
    </location>
</feature>
<evidence type="ECO:0000256" key="3">
    <source>
        <dbReference type="ARBA" id="ARBA00022679"/>
    </source>
</evidence>
<dbReference type="InterPro" id="IPR000719">
    <property type="entry name" value="Prot_kinase_dom"/>
</dbReference>
<comment type="caution">
    <text evidence="11">The sequence shown here is derived from an EMBL/GenBank/DDBJ whole genome shotgun (WGS) entry which is preliminary data.</text>
</comment>
<feature type="region of interest" description="Disordered" evidence="9">
    <location>
        <begin position="1111"/>
        <end position="1244"/>
    </location>
</feature>
<keyword evidence="2" id="KW-0723">Serine/threonine-protein kinase</keyword>
<keyword evidence="6" id="KW-0067">ATP-binding</keyword>
<dbReference type="GO" id="GO:0007015">
    <property type="term" value="P:actin filament organization"/>
    <property type="evidence" value="ECO:0007669"/>
    <property type="project" value="TreeGrafter"/>
</dbReference>
<dbReference type="PANTHER" id="PTHR22967">
    <property type="entry name" value="SERINE/THREONINE PROTEIN KINASE"/>
    <property type="match status" value="1"/>
</dbReference>
<dbReference type="SUPFAM" id="SSF56112">
    <property type="entry name" value="Protein kinase-like (PK-like)"/>
    <property type="match status" value="1"/>
</dbReference>
<dbReference type="Proteomes" id="UP000565441">
    <property type="component" value="Unassembled WGS sequence"/>
</dbReference>
<feature type="compositionally biased region" description="Basic and acidic residues" evidence="9">
    <location>
        <begin position="657"/>
        <end position="671"/>
    </location>
</feature>
<feature type="compositionally biased region" description="Basic and acidic residues" evidence="9">
    <location>
        <begin position="681"/>
        <end position="702"/>
    </location>
</feature>
<evidence type="ECO:0000256" key="2">
    <source>
        <dbReference type="ARBA" id="ARBA00022527"/>
    </source>
</evidence>
<evidence type="ECO:0000313" key="12">
    <source>
        <dbReference type="Proteomes" id="UP000565441"/>
    </source>
</evidence>
<name>A0A8H5HKG5_9AGAR</name>
<feature type="region of interest" description="Disordered" evidence="9">
    <location>
        <begin position="457"/>
        <end position="514"/>
    </location>
</feature>
<evidence type="ECO:0000256" key="7">
    <source>
        <dbReference type="ARBA" id="ARBA00047899"/>
    </source>
</evidence>
<dbReference type="PROSITE" id="PS50011">
    <property type="entry name" value="PROTEIN_KINASE_DOM"/>
    <property type="match status" value="1"/>
</dbReference>
<gene>
    <name evidence="11" type="ORF">D9615_001210</name>
</gene>
<feature type="region of interest" description="Disordered" evidence="9">
    <location>
        <begin position="527"/>
        <end position="1063"/>
    </location>
</feature>
<feature type="compositionally biased region" description="Low complexity" evidence="9">
    <location>
        <begin position="544"/>
        <end position="577"/>
    </location>
</feature>
<dbReference type="AlphaFoldDB" id="A0A8H5HKG5"/>
<feature type="domain" description="Protein kinase" evidence="10">
    <location>
        <begin position="1"/>
        <end position="268"/>
    </location>
</feature>
<proteinExistence type="predicted"/>
<feature type="compositionally biased region" description="Polar residues" evidence="9">
    <location>
        <begin position="622"/>
        <end position="638"/>
    </location>
</feature>
<organism evidence="11 12">
    <name type="scientific">Tricholomella constricta</name>
    <dbReference type="NCBI Taxonomy" id="117010"/>
    <lineage>
        <taxon>Eukaryota</taxon>
        <taxon>Fungi</taxon>
        <taxon>Dikarya</taxon>
        <taxon>Basidiomycota</taxon>
        <taxon>Agaricomycotina</taxon>
        <taxon>Agaricomycetes</taxon>
        <taxon>Agaricomycetidae</taxon>
        <taxon>Agaricales</taxon>
        <taxon>Tricholomatineae</taxon>
        <taxon>Lyophyllaceae</taxon>
        <taxon>Tricholomella</taxon>
    </lineage>
</organism>
<dbReference type="GO" id="GO:0004674">
    <property type="term" value="F:protein serine/threonine kinase activity"/>
    <property type="evidence" value="ECO:0007669"/>
    <property type="project" value="UniProtKB-KW"/>
</dbReference>
<feature type="region of interest" description="Disordered" evidence="9">
    <location>
        <begin position="341"/>
        <end position="403"/>
    </location>
</feature>
<dbReference type="GO" id="GO:0005737">
    <property type="term" value="C:cytoplasm"/>
    <property type="evidence" value="ECO:0007669"/>
    <property type="project" value="TreeGrafter"/>
</dbReference>
<feature type="compositionally biased region" description="Polar residues" evidence="9">
    <location>
        <begin position="470"/>
        <end position="480"/>
    </location>
</feature>
<evidence type="ECO:0000256" key="9">
    <source>
        <dbReference type="SAM" id="MobiDB-lite"/>
    </source>
</evidence>
<feature type="compositionally biased region" description="Basic and acidic residues" evidence="9">
    <location>
        <begin position="1160"/>
        <end position="1170"/>
    </location>
</feature>
<dbReference type="EMBL" id="JAACJP010000004">
    <property type="protein sequence ID" value="KAF5385004.1"/>
    <property type="molecule type" value="Genomic_DNA"/>
</dbReference>
<accession>A0A8H5HKG5</accession>
<dbReference type="SMART" id="SM00220">
    <property type="entry name" value="S_TKc"/>
    <property type="match status" value="1"/>
</dbReference>
<keyword evidence="5" id="KW-0418">Kinase</keyword>
<evidence type="ECO:0000256" key="4">
    <source>
        <dbReference type="ARBA" id="ARBA00022741"/>
    </source>
</evidence>
<feature type="compositionally biased region" description="Polar residues" evidence="9">
    <location>
        <begin position="527"/>
        <end position="543"/>
    </location>
</feature>
<reference evidence="11 12" key="1">
    <citation type="journal article" date="2020" name="ISME J.">
        <title>Uncovering the hidden diversity of litter-decomposition mechanisms in mushroom-forming fungi.</title>
        <authorList>
            <person name="Floudas D."/>
            <person name="Bentzer J."/>
            <person name="Ahren D."/>
            <person name="Johansson T."/>
            <person name="Persson P."/>
            <person name="Tunlid A."/>
        </authorList>
    </citation>
    <scope>NUCLEOTIDE SEQUENCE [LARGE SCALE GENOMIC DNA]</scope>
    <source>
        <strain evidence="11 12">CBS 661.87</strain>
    </source>
</reference>
<dbReference type="EC" id="2.7.11.1" evidence="1"/>
<evidence type="ECO:0000256" key="5">
    <source>
        <dbReference type="ARBA" id="ARBA00022777"/>
    </source>
</evidence>
<sequence>MSGGFAHVYLVRTATPVYNTTHHVLKRIAVANEAMLTEVKKEVDVMRLLKGHPNIVHLIDAAWHKMPNDMYEVFILMEFCPGGGIIDMMNRRLRERLTEAEILQIFVDVCEGVACMHNLRPALLHRDLKVENILQSSPTSYKLCDFGSATIVSRPPASTQEIRALEAELNRHTTLQYRAPEMVDVYSRRPVDEKSDVWALGVLLYKLCYYTTPFEEHGQLAILNVQYRIPPYPVYSPQMNQLIASMLQEHGVRRPSVFELLSHVHRLRGTKSRFKYTIPMQPQLSPRQQTHFRPSASPNHIEHMGVPPFNRVSMSVSPSKGQGVQAREKVMEAIAPLRRGEQAISADHGSSSASPDHQNVQPMRRGRPSIKESKSSVKPPSYKPSDAHNPKPGRGSNWLDDDLIGGSDSWRSMAVSDARGSNGSADVWNINGKELKADGKTDKHLGFGDDFAEKLWDSVGGSKPEPHVNSMASSKSTPPTRQHPPLGMNRRSSPDKDAFEGLGLGTSSQKPAPTLAEARKLRTGLATMNSNGFQTNDKSGNTVSRLTPSPRQPPSQSQLYLSSVTSSSPNLLGSTSSKLPPQPVSRKSTPVQLPDGLPAESRFPSLEELDASFPHGMPPNPSTGSPSYQVQEKSSPLSRRNGVPSRPTIGDVSLLKPDLHPRSSHGREGTRSEQVTGIAMRESRGGSDRRVPVDSLGHEEGKATSGLHPGDENDPSLRPSLTRKHRSSVAMKHPFQLGSSEAPAMPSTLSNQPAQGALRRVPTREQPKDWLTGEEDLDSGSQASSLASAIPGETAVLRDSPSKRASVIQRSTVPLQDAVVAQHDHVLYARRTPSPSPTPSTDPQISPTLSRFTCAFPPIDTSEDSRRELGLKRSPVLTRTSRRPQDIDSMSSGEEEGPEDAAGGTRPNLNAPRQRRSHKGRQSSVHDLVDLYGGGLGSKEKERDLRSPAINPDSSHQRLKGRTTGTTLASANSSSNPHFASSHTLLSPVTISASSRQPPPSEQRNAPPSSGPPPSPSRSRPQSMFIFPSKSTDSYTASSAGQSSTTPGLAPPEGAKHRTTIRRTSISDMVQRYEGFGSGVKSAGQGGPLSPGAARPVLQLASTNDSRYLRGQATVDKDRGVSTLPVSSDFDSGRPPRSSADLHRTSPAPHISTPVPIQHDTFRKESEDIIPRNTSLKPESSRPRFPSRKATDDSSSRTESGSSSPERPYQGVGKLIDQWQRKTAEVEPSRTALKGRGTFIAKRP</sequence>
<evidence type="ECO:0000259" key="10">
    <source>
        <dbReference type="PROSITE" id="PS50011"/>
    </source>
</evidence>
<feature type="compositionally biased region" description="Basic and acidic residues" evidence="9">
    <location>
        <begin position="1219"/>
        <end position="1228"/>
    </location>
</feature>
<dbReference type="PANTHER" id="PTHR22967:SF57">
    <property type="entry name" value="AUXILIN, ISOFORM A-RELATED"/>
    <property type="match status" value="1"/>
</dbReference>
<evidence type="ECO:0000256" key="6">
    <source>
        <dbReference type="ARBA" id="ARBA00022840"/>
    </source>
</evidence>
<evidence type="ECO:0000256" key="8">
    <source>
        <dbReference type="ARBA" id="ARBA00048679"/>
    </source>
</evidence>
<feature type="compositionally biased region" description="Polar residues" evidence="9">
    <location>
        <begin position="963"/>
        <end position="1006"/>
    </location>
</feature>
<dbReference type="GO" id="GO:0000147">
    <property type="term" value="P:actin cortical patch assembly"/>
    <property type="evidence" value="ECO:0007669"/>
    <property type="project" value="TreeGrafter"/>
</dbReference>
<dbReference type="GO" id="GO:0005524">
    <property type="term" value="F:ATP binding"/>
    <property type="evidence" value="ECO:0007669"/>
    <property type="project" value="UniProtKB-KW"/>
</dbReference>
<comment type="catalytic activity">
    <reaction evidence="8">
        <text>L-seryl-[protein] + ATP = O-phospho-L-seryl-[protein] + ADP + H(+)</text>
        <dbReference type="Rhea" id="RHEA:17989"/>
        <dbReference type="Rhea" id="RHEA-COMP:9863"/>
        <dbReference type="Rhea" id="RHEA-COMP:11604"/>
        <dbReference type="ChEBI" id="CHEBI:15378"/>
        <dbReference type="ChEBI" id="CHEBI:29999"/>
        <dbReference type="ChEBI" id="CHEBI:30616"/>
        <dbReference type="ChEBI" id="CHEBI:83421"/>
        <dbReference type="ChEBI" id="CHEBI:456216"/>
        <dbReference type="EC" id="2.7.11.1"/>
    </reaction>
</comment>
<comment type="catalytic activity">
    <reaction evidence="7">
        <text>L-threonyl-[protein] + ATP = O-phospho-L-threonyl-[protein] + ADP + H(+)</text>
        <dbReference type="Rhea" id="RHEA:46608"/>
        <dbReference type="Rhea" id="RHEA-COMP:11060"/>
        <dbReference type="Rhea" id="RHEA-COMP:11605"/>
        <dbReference type="ChEBI" id="CHEBI:15378"/>
        <dbReference type="ChEBI" id="CHEBI:30013"/>
        <dbReference type="ChEBI" id="CHEBI:30616"/>
        <dbReference type="ChEBI" id="CHEBI:61977"/>
        <dbReference type="ChEBI" id="CHEBI:456216"/>
        <dbReference type="EC" id="2.7.11.1"/>
    </reaction>
</comment>
<feature type="compositionally biased region" description="Polar residues" evidence="9">
    <location>
        <begin position="1029"/>
        <end position="1047"/>
    </location>
</feature>
<keyword evidence="3" id="KW-0808">Transferase</keyword>
<dbReference type="OrthoDB" id="2018507at2759"/>
<dbReference type="Pfam" id="PF00069">
    <property type="entry name" value="Pkinase"/>
    <property type="match status" value="1"/>
</dbReference>
<evidence type="ECO:0000256" key="1">
    <source>
        <dbReference type="ARBA" id="ARBA00012513"/>
    </source>
</evidence>
<feature type="compositionally biased region" description="Low complexity" evidence="9">
    <location>
        <begin position="1197"/>
        <end position="1208"/>
    </location>
</feature>
<keyword evidence="4" id="KW-0547">Nucleotide-binding</keyword>
<dbReference type="InterPro" id="IPR011009">
    <property type="entry name" value="Kinase-like_dom_sf"/>
</dbReference>
<feature type="compositionally biased region" description="Polar residues" evidence="9">
    <location>
        <begin position="348"/>
        <end position="361"/>
    </location>
</feature>
<evidence type="ECO:0000313" key="11">
    <source>
        <dbReference type="EMBL" id="KAF5385004.1"/>
    </source>
</evidence>